<feature type="active site" description="Tele-phosphohistidine intermediate" evidence="1">
    <location>
        <position position="8"/>
    </location>
</feature>
<protein>
    <submittedName>
        <fullName evidence="3">2,3-bisphosphoglycerate-dependent phosphoglycerate mutase</fullName>
    </submittedName>
</protein>
<dbReference type="PANTHER" id="PTHR48100:SF1">
    <property type="entry name" value="HISTIDINE PHOSPHATASE FAMILY PROTEIN-RELATED"/>
    <property type="match status" value="1"/>
</dbReference>
<dbReference type="GO" id="GO:0016791">
    <property type="term" value="F:phosphatase activity"/>
    <property type="evidence" value="ECO:0007669"/>
    <property type="project" value="TreeGrafter"/>
</dbReference>
<dbReference type="Proteomes" id="UP000242662">
    <property type="component" value="Unassembled WGS sequence"/>
</dbReference>
<reference evidence="4" key="1">
    <citation type="submission" date="2016-09" db="EMBL/GenBank/DDBJ databases">
        <authorList>
            <person name="Varghese N."/>
            <person name="Submissions S."/>
        </authorList>
    </citation>
    <scope>NUCLEOTIDE SEQUENCE [LARGE SCALE GENOMIC DNA]</scope>
    <source>
        <strain evidence="4">25nlg</strain>
    </source>
</reference>
<keyword evidence="4" id="KW-1185">Reference proteome</keyword>
<dbReference type="Gene3D" id="3.40.50.1240">
    <property type="entry name" value="Phosphoglycerate mutase-like"/>
    <property type="match status" value="1"/>
</dbReference>
<gene>
    <name evidence="3" type="ORF">SAMN05421737_11270</name>
</gene>
<dbReference type="STRING" id="1464122.SAMN05421737_11270"/>
<dbReference type="InterPro" id="IPR013078">
    <property type="entry name" value="His_Pase_superF_clade-1"/>
</dbReference>
<dbReference type="InterPro" id="IPR029033">
    <property type="entry name" value="His_PPase_superfam"/>
</dbReference>
<name>A0A1G6NFP9_9BACI</name>
<proteinExistence type="predicted"/>
<dbReference type="GO" id="GO:0005737">
    <property type="term" value="C:cytoplasm"/>
    <property type="evidence" value="ECO:0007669"/>
    <property type="project" value="TreeGrafter"/>
</dbReference>
<dbReference type="OrthoDB" id="9782128at2"/>
<dbReference type="EMBL" id="FMYM01000012">
    <property type="protein sequence ID" value="SDC66690.1"/>
    <property type="molecule type" value="Genomic_DNA"/>
</dbReference>
<evidence type="ECO:0000256" key="2">
    <source>
        <dbReference type="PIRSR" id="PIRSR613078-2"/>
    </source>
</evidence>
<evidence type="ECO:0000313" key="4">
    <source>
        <dbReference type="Proteomes" id="UP000242662"/>
    </source>
</evidence>
<dbReference type="InterPro" id="IPR050275">
    <property type="entry name" value="PGM_Phosphatase"/>
</dbReference>
<dbReference type="PANTHER" id="PTHR48100">
    <property type="entry name" value="BROAD-SPECIFICITY PHOSPHATASE YOR283W-RELATED"/>
    <property type="match status" value="1"/>
</dbReference>
<dbReference type="SMART" id="SM00855">
    <property type="entry name" value="PGAM"/>
    <property type="match status" value="1"/>
</dbReference>
<sequence>MEIILIRHGESQADILNVHEGRADFPLTDKGIEQVKRMSDRVLCEFPPEKIWASTLQRAKKTAEILGGVCHCPVEYLPDLMEQNNGDLAGRPLAELEDPISLLPHEKLGNIGESAIAFRMRAEAVFSYIKKESTSHKRIAIVTHGGMISRLIESFLKLSAIHNVYFFTGDTGIYYLEYTERGRLIRFMNSTTHL</sequence>
<evidence type="ECO:0000256" key="1">
    <source>
        <dbReference type="PIRSR" id="PIRSR613078-1"/>
    </source>
</evidence>
<dbReference type="Pfam" id="PF00300">
    <property type="entry name" value="His_Phos_1"/>
    <property type="match status" value="1"/>
</dbReference>
<feature type="active site" description="Proton donor/acceptor" evidence="1">
    <location>
        <position position="82"/>
    </location>
</feature>
<dbReference type="AlphaFoldDB" id="A0A1G6NFP9"/>
<dbReference type="SUPFAM" id="SSF53254">
    <property type="entry name" value="Phosphoglycerate mutase-like"/>
    <property type="match status" value="1"/>
</dbReference>
<evidence type="ECO:0000313" key="3">
    <source>
        <dbReference type="EMBL" id="SDC66690.1"/>
    </source>
</evidence>
<feature type="binding site" evidence="2">
    <location>
        <position position="58"/>
    </location>
    <ligand>
        <name>substrate</name>
    </ligand>
</feature>
<accession>A0A1G6NFP9</accession>
<organism evidence="3 4">
    <name type="scientific">Shouchella lonarensis</name>
    <dbReference type="NCBI Taxonomy" id="1464122"/>
    <lineage>
        <taxon>Bacteria</taxon>
        <taxon>Bacillati</taxon>
        <taxon>Bacillota</taxon>
        <taxon>Bacilli</taxon>
        <taxon>Bacillales</taxon>
        <taxon>Bacillaceae</taxon>
        <taxon>Shouchella</taxon>
    </lineage>
</organism>
<dbReference type="RefSeq" id="WP_090776544.1">
    <property type="nucleotide sequence ID" value="NZ_FMYM01000012.1"/>
</dbReference>
<dbReference type="CDD" id="cd07067">
    <property type="entry name" value="HP_PGM_like"/>
    <property type="match status" value="1"/>
</dbReference>